<keyword evidence="2" id="KW-1185">Reference proteome</keyword>
<gene>
    <name evidence="1" type="ORF">AVEN_230490_1</name>
</gene>
<name>A0A4Y2IFA0_ARAVE</name>
<dbReference type="AlphaFoldDB" id="A0A4Y2IFA0"/>
<evidence type="ECO:0000313" key="1">
    <source>
        <dbReference type="EMBL" id="GBM75959.1"/>
    </source>
</evidence>
<accession>A0A4Y2IFA0</accession>
<organism evidence="1 2">
    <name type="scientific">Araneus ventricosus</name>
    <name type="common">Orbweaver spider</name>
    <name type="synonym">Epeira ventricosa</name>
    <dbReference type="NCBI Taxonomy" id="182803"/>
    <lineage>
        <taxon>Eukaryota</taxon>
        <taxon>Metazoa</taxon>
        <taxon>Ecdysozoa</taxon>
        <taxon>Arthropoda</taxon>
        <taxon>Chelicerata</taxon>
        <taxon>Arachnida</taxon>
        <taxon>Araneae</taxon>
        <taxon>Araneomorphae</taxon>
        <taxon>Entelegynae</taxon>
        <taxon>Araneoidea</taxon>
        <taxon>Araneidae</taxon>
        <taxon>Araneus</taxon>
    </lineage>
</organism>
<protein>
    <submittedName>
        <fullName evidence="1">Uncharacterized protein</fullName>
    </submittedName>
</protein>
<proteinExistence type="predicted"/>
<sequence length="154" mass="17089">MDNQKLYVLVVRGDLLNGWCTVGPCVSIRLVAGHLSVKASYTPFEICPRSIESFLKVSSPNTHKETDYEINNGNKKTDKVSQYYKTLQHPGKEQVSNSAIKQSNSMTHNTTTITNDGCKTPDFRSAGPVQESVAVLPPEEVKVLQSLNHMPMPR</sequence>
<evidence type="ECO:0000313" key="2">
    <source>
        <dbReference type="Proteomes" id="UP000499080"/>
    </source>
</evidence>
<comment type="caution">
    <text evidence="1">The sequence shown here is derived from an EMBL/GenBank/DDBJ whole genome shotgun (WGS) entry which is preliminary data.</text>
</comment>
<dbReference type="EMBL" id="BGPR01002589">
    <property type="protein sequence ID" value="GBM75959.1"/>
    <property type="molecule type" value="Genomic_DNA"/>
</dbReference>
<dbReference type="Proteomes" id="UP000499080">
    <property type="component" value="Unassembled WGS sequence"/>
</dbReference>
<reference evidence="1 2" key="1">
    <citation type="journal article" date="2019" name="Sci. Rep.">
        <title>Orb-weaving spider Araneus ventricosus genome elucidates the spidroin gene catalogue.</title>
        <authorList>
            <person name="Kono N."/>
            <person name="Nakamura H."/>
            <person name="Ohtoshi R."/>
            <person name="Moran D.A.P."/>
            <person name="Shinohara A."/>
            <person name="Yoshida Y."/>
            <person name="Fujiwara M."/>
            <person name="Mori M."/>
            <person name="Tomita M."/>
            <person name="Arakawa K."/>
        </authorList>
    </citation>
    <scope>NUCLEOTIDE SEQUENCE [LARGE SCALE GENOMIC DNA]</scope>
</reference>